<keyword evidence="2" id="KW-0805">Transcription regulation</keyword>
<dbReference type="InterPro" id="IPR036388">
    <property type="entry name" value="WH-like_DNA-bd_sf"/>
</dbReference>
<dbReference type="Gene3D" id="1.10.1740.10">
    <property type="match status" value="1"/>
</dbReference>
<dbReference type="AlphaFoldDB" id="A0A285CKP1"/>
<dbReference type="Proteomes" id="UP000219467">
    <property type="component" value="Unassembled WGS sequence"/>
</dbReference>
<proteinExistence type="inferred from homology"/>
<evidence type="ECO:0000256" key="4">
    <source>
        <dbReference type="ARBA" id="ARBA00023163"/>
    </source>
</evidence>
<dbReference type="PANTHER" id="PTHR43133">
    <property type="entry name" value="RNA POLYMERASE ECF-TYPE SIGMA FACTO"/>
    <property type="match status" value="1"/>
</dbReference>
<evidence type="ECO:0000256" key="2">
    <source>
        <dbReference type="ARBA" id="ARBA00023015"/>
    </source>
</evidence>
<accession>A0A285CKP1</accession>
<keyword evidence="9" id="KW-1185">Reference proteome</keyword>
<evidence type="ECO:0000256" key="5">
    <source>
        <dbReference type="SAM" id="MobiDB-lite"/>
    </source>
</evidence>
<reference evidence="9" key="1">
    <citation type="submission" date="2017-08" db="EMBL/GenBank/DDBJ databases">
        <authorList>
            <person name="Varghese N."/>
            <person name="Submissions S."/>
        </authorList>
    </citation>
    <scope>NUCLEOTIDE SEQUENCE [LARGE SCALE GENOMIC DNA]</scope>
    <source>
        <strain evidence="9">JA234</strain>
    </source>
</reference>
<dbReference type="InterPro" id="IPR053866">
    <property type="entry name" value="PhyR_sigma2"/>
</dbReference>
<dbReference type="Pfam" id="PF22029">
    <property type="entry name" value="PhyR_sigma2"/>
    <property type="match status" value="1"/>
</dbReference>
<dbReference type="InterPro" id="IPR013249">
    <property type="entry name" value="RNA_pol_sigma70_r4_t2"/>
</dbReference>
<name>A0A285CKP1_9RHOB</name>
<evidence type="ECO:0000259" key="6">
    <source>
        <dbReference type="Pfam" id="PF08281"/>
    </source>
</evidence>
<dbReference type="EMBL" id="OAOQ01000001">
    <property type="protein sequence ID" value="SNX67638.1"/>
    <property type="molecule type" value="Genomic_DNA"/>
</dbReference>
<dbReference type="SUPFAM" id="SSF88946">
    <property type="entry name" value="Sigma2 domain of RNA polymerase sigma factors"/>
    <property type="match status" value="1"/>
</dbReference>
<dbReference type="GO" id="GO:0003677">
    <property type="term" value="F:DNA binding"/>
    <property type="evidence" value="ECO:0007669"/>
    <property type="project" value="InterPro"/>
</dbReference>
<dbReference type="GO" id="GO:0016987">
    <property type="term" value="F:sigma factor activity"/>
    <property type="evidence" value="ECO:0007669"/>
    <property type="project" value="UniProtKB-KW"/>
</dbReference>
<dbReference type="PANTHER" id="PTHR43133:SF25">
    <property type="entry name" value="RNA POLYMERASE SIGMA FACTOR RFAY-RELATED"/>
    <property type="match status" value="1"/>
</dbReference>
<gene>
    <name evidence="8" type="ORF">SAMN05878503_101275</name>
</gene>
<organism evidence="8 9">
    <name type="scientific">Cereibacter ovatus</name>
    <dbReference type="NCBI Taxonomy" id="439529"/>
    <lineage>
        <taxon>Bacteria</taxon>
        <taxon>Pseudomonadati</taxon>
        <taxon>Pseudomonadota</taxon>
        <taxon>Alphaproteobacteria</taxon>
        <taxon>Rhodobacterales</taxon>
        <taxon>Paracoccaceae</taxon>
        <taxon>Cereibacter</taxon>
    </lineage>
</organism>
<feature type="compositionally biased region" description="Polar residues" evidence="5">
    <location>
        <begin position="56"/>
        <end position="69"/>
    </location>
</feature>
<dbReference type="NCBIfam" id="TIGR02937">
    <property type="entry name" value="sigma70-ECF"/>
    <property type="match status" value="1"/>
</dbReference>
<evidence type="ECO:0000313" key="9">
    <source>
        <dbReference type="Proteomes" id="UP000219467"/>
    </source>
</evidence>
<keyword evidence="3" id="KW-0731">Sigma factor</keyword>
<feature type="domain" description="RNA polymerase sigma factor 70 region 4 type 2" evidence="6">
    <location>
        <begin position="169"/>
        <end position="219"/>
    </location>
</feature>
<comment type="similarity">
    <text evidence="1">Belongs to the sigma-70 factor family. ECF subfamily.</text>
</comment>
<dbReference type="SUPFAM" id="SSF88659">
    <property type="entry name" value="Sigma3 and sigma4 domains of RNA polymerase sigma factors"/>
    <property type="match status" value="1"/>
</dbReference>
<dbReference type="InterPro" id="IPR014284">
    <property type="entry name" value="RNA_pol_sigma-70_dom"/>
</dbReference>
<evidence type="ECO:0000256" key="1">
    <source>
        <dbReference type="ARBA" id="ARBA00010641"/>
    </source>
</evidence>
<dbReference type="GO" id="GO:0006352">
    <property type="term" value="P:DNA-templated transcription initiation"/>
    <property type="evidence" value="ECO:0007669"/>
    <property type="project" value="InterPro"/>
</dbReference>
<keyword evidence="4" id="KW-0804">Transcription</keyword>
<evidence type="ECO:0000256" key="3">
    <source>
        <dbReference type="ARBA" id="ARBA00023082"/>
    </source>
</evidence>
<feature type="region of interest" description="Disordered" evidence="5">
    <location>
        <begin position="28"/>
        <end position="69"/>
    </location>
</feature>
<evidence type="ECO:0000313" key="8">
    <source>
        <dbReference type="EMBL" id="SNX67638.1"/>
    </source>
</evidence>
<dbReference type="InterPro" id="IPR013325">
    <property type="entry name" value="RNA_pol_sigma_r2"/>
</dbReference>
<dbReference type="InterPro" id="IPR039425">
    <property type="entry name" value="RNA_pol_sigma-70-like"/>
</dbReference>
<sequence>MQVVLPGCRFRFLILPCHHRTCCLHPDPRLAGTGGPAQRQSRNRPRNATVIAAPEANQSQKRPVTDQTHPQSIIPDVVDLIPALRAYARSLTRTQADASDLVQQTLLKALANVDKFQSGTRLRAWLFTILRNTFHIRSHIRARERTGVADCVSGEMSVQPLQEWAVPGRELMAAIERLPVDSREILILVVMPGESSEDAARICRCAEGPVKHRVSRARTMVMIDLEGGGA</sequence>
<feature type="domain" description="PhyR sigma2" evidence="7">
    <location>
        <begin position="79"/>
        <end position="130"/>
    </location>
</feature>
<dbReference type="Pfam" id="PF08281">
    <property type="entry name" value="Sigma70_r4_2"/>
    <property type="match status" value="1"/>
</dbReference>
<dbReference type="Gene3D" id="1.10.10.10">
    <property type="entry name" value="Winged helix-like DNA-binding domain superfamily/Winged helix DNA-binding domain"/>
    <property type="match status" value="1"/>
</dbReference>
<dbReference type="InterPro" id="IPR013324">
    <property type="entry name" value="RNA_pol_sigma_r3/r4-like"/>
</dbReference>
<evidence type="ECO:0000259" key="7">
    <source>
        <dbReference type="Pfam" id="PF22029"/>
    </source>
</evidence>
<protein>
    <submittedName>
        <fullName evidence="8">RNA polymerase sigma-70 factor</fullName>
    </submittedName>
</protein>